<evidence type="ECO:0000256" key="6">
    <source>
        <dbReference type="SAM" id="SignalP"/>
    </source>
</evidence>
<keyword evidence="4 5" id="KW-0472">Membrane</keyword>
<name>A0A9P6DDP3_PLEER</name>
<evidence type="ECO:0000256" key="4">
    <source>
        <dbReference type="ARBA" id="ARBA00023136"/>
    </source>
</evidence>
<protein>
    <recommendedName>
        <fullName evidence="5">Protein-S-isoprenylcysteine O-methyltransferase</fullName>
        <ecNumber evidence="5">2.1.1.100</ecNumber>
    </recommendedName>
</protein>
<comment type="caution">
    <text evidence="7">The sequence shown here is derived from an EMBL/GenBank/DDBJ whole genome shotgun (WGS) entry which is preliminary data.</text>
</comment>
<dbReference type="GO" id="GO:0032259">
    <property type="term" value="P:methylation"/>
    <property type="evidence" value="ECO:0007669"/>
    <property type="project" value="UniProtKB-KW"/>
</dbReference>
<dbReference type="GO" id="GO:0005789">
    <property type="term" value="C:endoplasmic reticulum membrane"/>
    <property type="evidence" value="ECO:0007669"/>
    <property type="project" value="UniProtKB-SubCell"/>
</dbReference>
<comment type="subcellular location">
    <subcellularLocation>
        <location evidence="5">Endoplasmic reticulum membrane</location>
        <topology evidence="5">Multi-pass membrane protein</topology>
    </subcellularLocation>
    <subcellularLocation>
        <location evidence="1">Membrane</location>
        <topology evidence="1">Multi-pass membrane protein</topology>
    </subcellularLocation>
</comment>
<keyword evidence="5" id="KW-0949">S-adenosyl-L-methionine</keyword>
<dbReference type="GO" id="GO:0004671">
    <property type="term" value="F:protein C-terminal S-isoprenylcysteine carboxyl O-methyltransferase activity"/>
    <property type="evidence" value="ECO:0007669"/>
    <property type="project" value="UniProtKB-EC"/>
</dbReference>
<feature type="transmembrane region" description="Helical" evidence="5">
    <location>
        <begin position="45"/>
        <end position="68"/>
    </location>
</feature>
<keyword evidence="5" id="KW-0489">Methyltransferase</keyword>
<keyword evidence="5" id="KW-0256">Endoplasmic reticulum</keyword>
<dbReference type="AlphaFoldDB" id="A0A9P6DDP3"/>
<evidence type="ECO:0000256" key="2">
    <source>
        <dbReference type="ARBA" id="ARBA00022692"/>
    </source>
</evidence>
<proteinExistence type="inferred from homology"/>
<dbReference type="InterPro" id="IPR007269">
    <property type="entry name" value="ICMT_MeTrfase"/>
</dbReference>
<sequence>MSFARLLCLSLEVAGMWITASPPNPSLTKQRCLIPNWREKFLRKLAWPCVFLRTIFWLTALTESVAIVTNMVRLSSKSRWPFIMEFTLITSSFPHALSAERVAVTPLSFLGSMTTFLGAMLRVSCYNTLGKLFTFELSLHQGHRLITAGPYNYIRHPSYTGMIMTIIGIICSNAARGSWLRESGIIYFPLVQIAVAYWLTVAMAVIVSLVLRIPNEDEILRQAFGEEWTAWSKKVMYSLIPGVY</sequence>
<feature type="transmembrane region" description="Helical" evidence="5">
    <location>
        <begin position="185"/>
        <end position="211"/>
    </location>
</feature>
<comment type="similarity">
    <text evidence="5">Belongs to the class VI-like SAM-binding methyltransferase superfamily. Isoprenylcysteine carboxyl methyltransferase family.</text>
</comment>
<dbReference type="Pfam" id="PF04140">
    <property type="entry name" value="ICMT"/>
    <property type="match status" value="1"/>
</dbReference>
<dbReference type="OrthoDB" id="422086at2759"/>
<feature type="chain" id="PRO_5040356113" description="Protein-S-isoprenylcysteine O-methyltransferase" evidence="6">
    <location>
        <begin position="16"/>
        <end position="244"/>
    </location>
</feature>
<dbReference type="EMBL" id="MU154590">
    <property type="protein sequence ID" value="KAF9493119.1"/>
    <property type="molecule type" value="Genomic_DNA"/>
</dbReference>
<dbReference type="Gene3D" id="1.20.120.1630">
    <property type="match status" value="1"/>
</dbReference>
<keyword evidence="6" id="KW-0732">Signal</keyword>
<gene>
    <name evidence="7" type="ORF">BDN71DRAFT_1147101</name>
</gene>
<feature type="signal peptide" evidence="6">
    <location>
        <begin position="1"/>
        <end position="15"/>
    </location>
</feature>
<comment type="catalytic activity">
    <reaction evidence="5">
        <text>[protein]-C-terminal S-[(2E,6E)-farnesyl]-L-cysteine + S-adenosyl-L-methionine = [protein]-C-terminal S-[(2E,6E)-farnesyl]-L-cysteine methyl ester + S-adenosyl-L-homocysteine</text>
        <dbReference type="Rhea" id="RHEA:21672"/>
        <dbReference type="Rhea" id="RHEA-COMP:12125"/>
        <dbReference type="Rhea" id="RHEA-COMP:12126"/>
        <dbReference type="ChEBI" id="CHEBI:57856"/>
        <dbReference type="ChEBI" id="CHEBI:59789"/>
        <dbReference type="ChEBI" id="CHEBI:90510"/>
        <dbReference type="ChEBI" id="CHEBI:90511"/>
        <dbReference type="EC" id="2.1.1.100"/>
    </reaction>
</comment>
<evidence type="ECO:0000256" key="3">
    <source>
        <dbReference type="ARBA" id="ARBA00022989"/>
    </source>
</evidence>
<dbReference type="PANTHER" id="PTHR12714:SF9">
    <property type="entry name" value="PROTEIN-S-ISOPRENYLCYSTEINE O-METHYLTRANSFERASE"/>
    <property type="match status" value="1"/>
</dbReference>
<dbReference type="EC" id="2.1.1.100" evidence="5"/>
<evidence type="ECO:0000256" key="5">
    <source>
        <dbReference type="RuleBase" id="RU362022"/>
    </source>
</evidence>
<reference evidence="7" key="1">
    <citation type="submission" date="2020-11" db="EMBL/GenBank/DDBJ databases">
        <authorList>
            <consortium name="DOE Joint Genome Institute"/>
            <person name="Ahrendt S."/>
            <person name="Riley R."/>
            <person name="Andreopoulos W."/>
            <person name="Labutti K."/>
            <person name="Pangilinan J."/>
            <person name="Ruiz-Duenas F.J."/>
            <person name="Barrasa J.M."/>
            <person name="Sanchez-Garcia M."/>
            <person name="Camarero S."/>
            <person name="Miyauchi S."/>
            <person name="Serrano A."/>
            <person name="Linde D."/>
            <person name="Babiker R."/>
            <person name="Drula E."/>
            <person name="Ayuso-Fernandez I."/>
            <person name="Pacheco R."/>
            <person name="Padilla G."/>
            <person name="Ferreira P."/>
            <person name="Barriuso J."/>
            <person name="Kellner H."/>
            <person name="Castanera R."/>
            <person name="Alfaro M."/>
            <person name="Ramirez L."/>
            <person name="Pisabarro A.G."/>
            <person name="Kuo A."/>
            <person name="Tritt A."/>
            <person name="Lipzen A."/>
            <person name="He G."/>
            <person name="Yan M."/>
            <person name="Ng V."/>
            <person name="Cullen D."/>
            <person name="Martin F."/>
            <person name="Rosso M.-N."/>
            <person name="Henrissat B."/>
            <person name="Hibbett D."/>
            <person name="Martinez A.T."/>
            <person name="Grigoriev I.V."/>
        </authorList>
    </citation>
    <scope>NUCLEOTIDE SEQUENCE</scope>
    <source>
        <strain evidence="7">ATCC 90797</strain>
    </source>
</reference>
<keyword evidence="5" id="KW-0808">Transferase</keyword>
<feature type="transmembrane region" description="Helical" evidence="5">
    <location>
        <begin position="103"/>
        <end position="123"/>
    </location>
</feature>
<feature type="transmembrane region" description="Helical" evidence="5">
    <location>
        <begin position="159"/>
        <end position="179"/>
    </location>
</feature>
<keyword evidence="2 5" id="KW-0812">Transmembrane</keyword>
<evidence type="ECO:0000256" key="1">
    <source>
        <dbReference type="ARBA" id="ARBA00004141"/>
    </source>
</evidence>
<dbReference type="PANTHER" id="PTHR12714">
    <property type="entry name" value="PROTEIN-S ISOPRENYLCYSTEINE O-METHYLTRANSFERASE"/>
    <property type="match status" value="1"/>
</dbReference>
<organism evidence="7 8">
    <name type="scientific">Pleurotus eryngii</name>
    <name type="common">Boletus of the steppes</name>
    <dbReference type="NCBI Taxonomy" id="5323"/>
    <lineage>
        <taxon>Eukaryota</taxon>
        <taxon>Fungi</taxon>
        <taxon>Dikarya</taxon>
        <taxon>Basidiomycota</taxon>
        <taxon>Agaricomycotina</taxon>
        <taxon>Agaricomycetes</taxon>
        <taxon>Agaricomycetidae</taxon>
        <taxon>Agaricales</taxon>
        <taxon>Pleurotineae</taxon>
        <taxon>Pleurotaceae</taxon>
        <taxon>Pleurotus</taxon>
    </lineage>
</organism>
<keyword evidence="8" id="KW-1185">Reference proteome</keyword>
<dbReference type="Proteomes" id="UP000807025">
    <property type="component" value="Unassembled WGS sequence"/>
</dbReference>
<evidence type="ECO:0000313" key="7">
    <source>
        <dbReference type="EMBL" id="KAF9493119.1"/>
    </source>
</evidence>
<accession>A0A9P6DDP3</accession>
<keyword evidence="3 5" id="KW-1133">Transmembrane helix</keyword>
<evidence type="ECO:0000313" key="8">
    <source>
        <dbReference type="Proteomes" id="UP000807025"/>
    </source>
</evidence>